<sequence length="280" mass="31551">MKVVNIFHALFICNVREVRHNKTRVTLAVSRAPVQLALPLLVMAILLFYHPWVLLKGRCIKCLDWFTVISRVLTTLAIVVLLVFDSFRRRLQLLALLTDLSTASTTVQTRGLLSVRGLQLGVLFVCNVLAFVDIVDTVYRTGSFALIPGVLTGFVVEHYILLHALFCQLLAESMAHAYDNLRREIASQPNWHGTLQDMLALEQCLQQHSEVFGFKLLLLFLHLLLNISFCAYDIARKLIGEDPRSGVYHLSIIVSQGSAALFGLCFYYNQLLVKVSSYGK</sequence>
<evidence type="ECO:0000313" key="2">
    <source>
        <dbReference type="EMBL" id="KFB48694.1"/>
    </source>
</evidence>
<dbReference type="Proteomes" id="UP000030765">
    <property type="component" value="Unassembled WGS sequence"/>
</dbReference>
<evidence type="ECO:0008006" key="5">
    <source>
        <dbReference type="Google" id="ProtNLM"/>
    </source>
</evidence>
<feature type="transmembrane region" description="Helical" evidence="1">
    <location>
        <begin position="62"/>
        <end position="84"/>
    </location>
</feature>
<keyword evidence="1" id="KW-0812">Transmembrane</keyword>
<reference evidence="3" key="2">
    <citation type="submission" date="2020-05" db="UniProtKB">
        <authorList>
            <consortium name="EnsemblMetazoa"/>
        </authorList>
    </citation>
    <scope>IDENTIFICATION</scope>
</reference>
<dbReference type="VEuPathDB" id="VectorBase:ASIC016694"/>
<evidence type="ECO:0000313" key="4">
    <source>
        <dbReference type="Proteomes" id="UP000030765"/>
    </source>
</evidence>
<evidence type="ECO:0000313" key="3">
    <source>
        <dbReference type="EnsemblMetazoa" id="ASIC016694-PA"/>
    </source>
</evidence>
<organism evidence="2">
    <name type="scientific">Anopheles sinensis</name>
    <name type="common">Mosquito</name>
    <dbReference type="NCBI Taxonomy" id="74873"/>
    <lineage>
        <taxon>Eukaryota</taxon>
        <taxon>Metazoa</taxon>
        <taxon>Ecdysozoa</taxon>
        <taxon>Arthropoda</taxon>
        <taxon>Hexapoda</taxon>
        <taxon>Insecta</taxon>
        <taxon>Pterygota</taxon>
        <taxon>Neoptera</taxon>
        <taxon>Endopterygota</taxon>
        <taxon>Diptera</taxon>
        <taxon>Nematocera</taxon>
        <taxon>Culicoidea</taxon>
        <taxon>Culicidae</taxon>
        <taxon>Anophelinae</taxon>
        <taxon>Anopheles</taxon>
    </lineage>
</organism>
<feature type="transmembrane region" description="Helical" evidence="1">
    <location>
        <begin position="216"/>
        <end position="235"/>
    </location>
</feature>
<dbReference type="STRING" id="74873.A0A084WEQ0"/>
<dbReference type="EMBL" id="ATLV01023243">
    <property type="status" value="NOT_ANNOTATED_CDS"/>
    <property type="molecule type" value="Genomic_DNA"/>
</dbReference>
<accession>A0A084WEQ0</accession>
<keyword evidence="1" id="KW-0472">Membrane</keyword>
<feature type="transmembrane region" description="Helical" evidence="1">
    <location>
        <begin position="144"/>
        <end position="171"/>
    </location>
</feature>
<name>A0A084WEQ0_ANOSI</name>
<feature type="transmembrane region" description="Helical" evidence="1">
    <location>
        <begin position="36"/>
        <end position="55"/>
    </location>
</feature>
<feature type="transmembrane region" description="Helical" evidence="1">
    <location>
        <begin position="113"/>
        <end position="132"/>
    </location>
</feature>
<gene>
    <name evidence="2" type="ORF">ZHAS_00016694</name>
</gene>
<dbReference type="EnsemblMetazoa" id="ASIC016694-RA">
    <property type="protein sequence ID" value="ASIC016694-PA"/>
    <property type="gene ID" value="ASIC016694"/>
</dbReference>
<dbReference type="EMBL" id="KE525341">
    <property type="protein sequence ID" value="KFB48694.1"/>
    <property type="molecule type" value="Genomic_DNA"/>
</dbReference>
<proteinExistence type="predicted"/>
<dbReference type="VEuPathDB" id="VectorBase:ASIS021876"/>
<protein>
    <recommendedName>
        <fullName evidence="5">Gustatory receptor</fullName>
    </recommendedName>
</protein>
<feature type="transmembrane region" description="Helical" evidence="1">
    <location>
        <begin position="247"/>
        <end position="269"/>
    </location>
</feature>
<dbReference type="AlphaFoldDB" id="A0A084WEQ0"/>
<reference evidence="2 4" key="1">
    <citation type="journal article" date="2014" name="BMC Genomics">
        <title>Genome sequence of Anopheles sinensis provides insight into genetics basis of mosquito competence for malaria parasites.</title>
        <authorList>
            <person name="Zhou D."/>
            <person name="Zhang D."/>
            <person name="Ding G."/>
            <person name="Shi L."/>
            <person name="Hou Q."/>
            <person name="Ye Y."/>
            <person name="Xu Y."/>
            <person name="Zhou H."/>
            <person name="Xiong C."/>
            <person name="Li S."/>
            <person name="Yu J."/>
            <person name="Hong S."/>
            <person name="Yu X."/>
            <person name="Zou P."/>
            <person name="Chen C."/>
            <person name="Chang X."/>
            <person name="Wang W."/>
            <person name="Lv Y."/>
            <person name="Sun Y."/>
            <person name="Ma L."/>
            <person name="Shen B."/>
            <person name="Zhu C."/>
        </authorList>
    </citation>
    <scope>NUCLEOTIDE SEQUENCE [LARGE SCALE GENOMIC DNA]</scope>
</reference>
<evidence type="ECO:0000256" key="1">
    <source>
        <dbReference type="SAM" id="Phobius"/>
    </source>
</evidence>
<keyword evidence="1" id="KW-1133">Transmembrane helix</keyword>
<keyword evidence="4" id="KW-1185">Reference proteome</keyword>